<feature type="domain" description="DNA polymerase III delta subunit C-terminal" evidence="1">
    <location>
        <begin position="23"/>
        <end position="135"/>
    </location>
</feature>
<accession>X1U9E9</accession>
<evidence type="ECO:0000259" key="1">
    <source>
        <dbReference type="Pfam" id="PF09115"/>
    </source>
</evidence>
<evidence type="ECO:0000313" key="2">
    <source>
        <dbReference type="EMBL" id="GAI96465.1"/>
    </source>
</evidence>
<dbReference type="GO" id="GO:0009360">
    <property type="term" value="C:DNA polymerase III complex"/>
    <property type="evidence" value="ECO:0007669"/>
    <property type="project" value="InterPro"/>
</dbReference>
<dbReference type="GO" id="GO:0003887">
    <property type="term" value="F:DNA-directed DNA polymerase activity"/>
    <property type="evidence" value="ECO:0007669"/>
    <property type="project" value="InterPro"/>
</dbReference>
<reference evidence="2" key="1">
    <citation type="journal article" date="2014" name="Front. Microbiol.">
        <title>High frequency of phylogenetically diverse reductive dehalogenase-homologous genes in deep subseafloor sedimentary metagenomes.</title>
        <authorList>
            <person name="Kawai M."/>
            <person name="Futagami T."/>
            <person name="Toyoda A."/>
            <person name="Takaki Y."/>
            <person name="Nishi S."/>
            <person name="Hori S."/>
            <person name="Arai W."/>
            <person name="Tsubouchi T."/>
            <person name="Morono Y."/>
            <person name="Uchiyama I."/>
            <person name="Ito T."/>
            <person name="Fujiyama A."/>
            <person name="Inagaki F."/>
            <person name="Takami H."/>
        </authorList>
    </citation>
    <scope>NUCLEOTIDE SEQUENCE</scope>
    <source>
        <strain evidence="2">Expedition CK06-06</strain>
    </source>
</reference>
<protein>
    <recommendedName>
        <fullName evidence="1">DNA polymerase III delta subunit C-terminal domain-containing protein</fullName>
    </recommendedName>
</protein>
<dbReference type="SUPFAM" id="SSF48019">
    <property type="entry name" value="post-AAA+ oligomerization domain-like"/>
    <property type="match status" value="1"/>
</dbReference>
<dbReference type="Pfam" id="PF09115">
    <property type="entry name" value="DNApol3-delta_C"/>
    <property type="match status" value="1"/>
</dbReference>
<feature type="non-terminal residue" evidence="2">
    <location>
        <position position="1"/>
    </location>
</feature>
<proteinExistence type="predicted"/>
<dbReference type="InterPro" id="IPR015199">
    <property type="entry name" value="DNA_pol_III_delta_C"/>
</dbReference>
<dbReference type="EMBL" id="BARW01015584">
    <property type="protein sequence ID" value="GAI96465.1"/>
    <property type="molecule type" value="Genomic_DNA"/>
</dbReference>
<dbReference type="GO" id="GO:0006260">
    <property type="term" value="P:DNA replication"/>
    <property type="evidence" value="ECO:0007669"/>
    <property type="project" value="InterPro"/>
</dbReference>
<organism evidence="2">
    <name type="scientific">marine sediment metagenome</name>
    <dbReference type="NCBI Taxonomy" id="412755"/>
    <lineage>
        <taxon>unclassified sequences</taxon>
        <taxon>metagenomes</taxon>
        <taxon>ecological metagenomes</taxon>
    </lineage>
</organism>
<name>X1U9E9_9ZZZZ</name>
<sequence length="148" mass="16953">RLSHGRLGWALSAALDDSLLQQRAEVRQRLLDIINADYEERFTYATELAAQFSQRRESVQEVLDLWRDWWRDLLLVKVGGNEAITNVDLEAPLIDSARGYKLAQIKAFIDSIQAAGEQLRQNANPRLVLEVLMLSMPRREESISVKYG</sequence>
<comment type="caution">
    <text evidence="2">The sequence shown here is derived from an EMBL/GenBank/DDBJ whole genome shotgun (WGS) entry which is preliminary data.</text>
</comment>
<dbReference type="InterPro" id="IPR008921">
    <property type="entry name" value="DNA_pol3_clamp-load_cplx_C"/>
</dbReference>
<dbReference type="GO" id="GO:0003677">
    <property type="term" value="F:DNA binding"/>
    <property type="evidence" value="ECO:0007669"/>
    <property type="project" value="InterPro"/>
</dbReference>
<dbReference type="AlphaFoldDB" id="X1U9E9"/>
<gene>
    <name evidence="2" type="ORF">S12H4_27313</name>
</gene>